<protein>
    <submittedName>
        <fullName evidence="1">dTDP-6-deoxy-L-hexose 3-O-methyltransferase</fullName>
    </submittedName>
</protein>
<evidence type="ECO:0000313" key="1">
    <source>
        <dbReference type="EMBL" id="RTJ98272.1"/>
    </source>
</evidence>
<evidence type="ECO:0000313" key="2">
    <source>
        <dbReference type="Proteomes" id="UP000286791"/>
    </source>
</evidence>
<accession>A0A431F313</accession>
<keyword evidence="1" id="KW-0808">Transferase</keyword>
<dbReference type="InterPro" id="IPR008884">
    <property type="entry name" value="TylF_MeTrfase"/>
</dbReference>
<dbReference type="SUPFAM" id="SSF53335">
    <property type="entry name" value="S-adenosyl-L-methionine-dependent methyltransferases"/>
    <property type="match status" value="1"/>
</dbReference>
<keyword evidence="1" id="KW-0489">Methyltransferase</keyword>
<dbReference type="InterPro" id="IPR029063">
    <property type="entry name" value="SAM-dependent_MTases_sf"/>
</dbReference>
<dbReference type="GO" id="GO:0008168">
    <property type="term" value="F:methyltransferase activity"/>
    <property type="evidence" value="ECO:0007669"/>
    <property type="project" value="UniProtKB-KW"/>
</dbReference>
<proteinExistence type="predicted"/>
<organism evidence="1 2">
    <name type="scientific">Campylobacter jejuni</name>
    <dbReference type="NCBI Taxonomy" id="197"/>
    <lineage>
        <taxon>Bacteria</taxon>
        <taxon>Pseudomonadati</taxon>
        <taxon>Campylobacterota</taxon>
        <taxon>Epsilonproteobacteria</taxon>
        <taxon>Campylobacterales</taxon>
        <taxon>Campylobacteraceae</taxon>
        <taxon>Campylobacter</taxon>
    </lineage>
</organism>
<comment type="caution">
    <text evidence="1">The sequence shown here is derived from an EMBL/GenBank/DDBJ whole genome shotgun (WGS) entry which is preliminary data.</text>
</comment>
<name>A0A431F313_CAMJU</name>
<gene>
    <name evidence="1" type="ORF">C3H48_04690</name>
</gene>
<dbReference type="PANTHER" id="PTHR40036">
    <property type="entry name" value="MACROCIN O-METHYLTRANSFERASE"/>
    <property type="match status" value="1"/>
</dbReference>
<dbReference type="AlphaFoldDB" id="A0A431F313"/>
<dbReference type="RefSeq" id="WP_052776154.1">
    <property type="nucleotide sequence ID" value="NZ_CAJPVE010000009.1"/>
</dbReference>
<dbReference type="PANTHER" id="PTHR40036:SF1">
    <property type="entry name" value="MACROCIN O-METHYLTRANSFERASE"/>
    <property type="match status" value="1"/>
</dbReference>
<dbReference type="Gene3D" id="3.40.50.150">
    <property type="entry name" value="Vaccinia Virus protein VP39"/>
    <property type="match status" value="1"/>
</dbReference>
<sequence length="220" mass="25616">MKINGFNTKDTFEYENGFYLTMDNERMGKLIAHYVLYNKIINLPGAIVECGVFKGNSFFRWGHFRHLLENEKSRKLIGFDAFGEFPETSFDPDKQKRDSFVNVAGNGISIEDMEKVMSYKKFSHYELIKGDITKTIPEYCDKHPEFKIAFLHIDVDIYEPTVTILENLFDKVVRGGVIVFDDYSTFPGETRALDDFMINNSSITLQKLPFYYKPTFIIKE</sequence>
<dbReference type="Pfam" id="PF05711">
    <property type="entry name" value="TylF"/>
    <property type="match status" value="1"/>
</dbReference>
<dbReference type="EMBL" id="PRCE01000027">
    <property type="protein sequence ID" value="RTJ98272.1"/>
    <property type="molecule type" value="Genomic_DNA"/>
</dbReference>
<reference evidence="1 2" key="1">
    <citation type="journal article" date="2019" name="Appl. Environ. Microbiol.">
        <title>Population genetics and characterization of Campylobacter jejuni isolates in western jackdaws and game birds in Finland.</title>
        <authorList>
            <person name="Kovanen S."/>
            <person name="Rossi M."/>
            <person name="Pohja-Mykra M."/>
            <person name="Nieminen T."/>
            <person name="Raunio-Saarnisto M."/>
            <person name="Sauvala M."/>
            <person name="Fredriksson-Ahomaa M."/>
            <person name="Hanninen M.L."/>
            <person name="Kivisto R."/>
        </authorList>
    </citation>
    <scope>NUCLEOTIDE SEQUENCE [LARGE SCALE GENOMIC DNA]</scope>
    <source>
        <strain evidence="1 2">CB304</strain>
    </source>
</reference>
<dbReference type="GO" id="GO:0032259">
    <property type="term" value="P:methylation"/>
    <property type="evidence" value="ECO:0007669"/>
    <property type="project" value="UniProtKB-KW"/>
</dbReference>
<dbReference type="Proteomes" id="UP000286791">
    <property type="component" value="Unassembled WGS sequence"/>
</dbReference>